<comment type="caution">
    <text evidence="4">The sequence shown here is derived from an EMBL/GenBank/DDBJ whole genome shotgun (WGS) entry which is preliminary data.</text>
</comment>
<gene>
    <name evidence="4" type="ORF">EK398_05550</name>
    <name evidence="3" type="ORF">P7D79_00410</name>
</gene>
<dbReference type="RefSeq" id="WP_102872333.1">
    <property type="nucleotide sequence ID" value="NZ_CAAKNX010000137.1"/>
</dbReference>
<dbReference type="EMBL" id="RYZS01000001">
    <property type="protein sequence ID" value="RVU94352.1"/>
    <property type="molecule type" value="Genomic_DNA"/>
</dbReference>
<sequence>MIGVLLVSHSELAHGMKTAVEFVAGEQKNFFSLGLEESGVAMYRAKLEKLVADLPKEIKQMIIVCDIPSGSPGTNAYDILVQTGMEVEMLSGMNLAMLLDMILMREGKELQQLIADGIKAGKESIVRMDFSEEEDDEEF</sequence>
<dbReference type="InterPro" id="IPR004701">
    <property type="entry name" value="PTS_EIIA_man-typ"/>
</dbReference>
<dbReference type="InterPro" id="IPR051471">
    <property type="entry name" value="Bacterial_PTS_sugar_comp"/>
</dbReference>
<organism evidence="4 5">
    <name type="scientific">Enterococcus avium</name>
    <name type="common">Streptococcus avium</name>
    <dbReference type="NCBI Taxonomy" id="33945"/>
    <lineage>
        <taxon>Bacteria</taxon>
        <taxon>Bacillati</taxon>
        <taxon>Bacillota</taxon>
        <taxon>Bacilli</taxon>
        <taxon>Lactobacillales</taxon>
        <taxon>Enterococcaceae</taxon>
        <taxon>Enterococcus</taxon>
    </lineage>
</organism>
<evidence type="ECO:0000259" key="2">
    <source>
        <dbReference type="PROSITE" id="PS51096"/>
    </source>
</evidence>
<dbReference type="PANTHER" id="PTHR33799">
    <property type="entry name" value="PTS PERMEASE-RELATED-RELATED"/>
    <property type="match status" value="1"/>
</dbReference>
<dbReference type="Pfam" id="PF03610">
    <property type="entry name" value="EIIA-man"/>
    <property type="match status" value="1"/>
</dbReference>
<evidence type="ECO:0000313" key="6">
    <source>
        <dbReference type="Proteomes" id="UP001264335"/>
    </source>
</evidence>
<protein>
    <recommendedName>
        <fullName evidence="2">PTS EIIA type-4 domain-containing protein</fullName>
    </recommendedName>
</protein>
<dbReference type="InterPro" id="IPR036662">
    <property type="entry name" value="PTS_EIIA_man-typ_sf"/>
</dbReference>
<dbReference type="Gene3D" id="3.40.50.510">
    <property type="entry name" value="Phosphotransferase system, mannose-type IIA component"/>
    <property type="match status" value="1"/>
</dbReference>
<reference evidence="3 6" key="2">
    <citation type="submission" date="2023-03" db="EMBL/GenBank/DDBJ databases">
        <authorList>
            <person name="Shen W."/>
            <person name="Cai J."/>
        </authorList>
    </citation>
    <scope>NUCLEOTIDE SEQUENCE [LARGE SCALE GENOMIC DNA]</scope>
    <source>
        <strain evidence="3 6">Y2</strain>
    </source>
</reference>
<dbReference type="PROSITE" id="PS51096">
    <property type="entry name" value="PTS_EIIA_TYPE_4"/>
    <property type="match status" value="1"/>
</dbReference>
<name>A0A2N8Q1M5_ENTAV</name>
<dbReference type="GO" id="GO:0016020">
    <property type="term" value="C:membrane"/>
    <property type="evidence" value="ECO:0007669"/>
    <property type="project" value="InterPro"/>
</dbReference>
<dbReference type="Proteomes" id="UP000288388">
    <property type="component" value="Unassembled WGS sequence"/>
</dbReference>
<evidence type="ECO:0000313" key="3">
    <source>
        <dbReference type="EMBL" id="MDT2512679.1"/>
    </source>
</evidence>
<dbReference type="PANTHER" id="PTHR33799:SF1">
    <property type="entry name" value="PTS SYSTEM MANNOSE-SPECIFIC EIIAB COMPONENT-RELATED"/>
    <property type="match status" value="1"/>
</dbReference>
<dbReference type="EMBL" id="JARPWY010000001">
    <property type="protein sequence ID" value="MDT2512679.1"/>
    <property type="molecule type" value="Genomic_DNA"/>
</dbReference>
<dbReference type="GO" id="GO:0009401">
    <property type="term" value="P:phosphoenolpyruvate-dependent sugar phosphotransferase system"/>
    <property type="evidence" value="ECO:0007669"/>
    <property type="project" value="InterPro"/>
</dbReference>
<proteinExistence type="predicted"/>
<dbReference type="GO" id="GO:0016740">
    <property type="term" value="F:transferase activity"/>
    <property type="evidence" value="ECO:0007669"/>
    <property type="project" value="UniProtKB-KW"/>
</dbReference>
<feature type="domain" description="PTS EIIA type-4" evidence="2">
    <location>
        <begin position="1"/>
        <end position="125"/>
    </location>
</feature>
<reference evidence="4 5" key="1">
    <citation type="submission" date="2018-12" db="EMBL/GenBank/DDBJ databases">
        <title>A novel vanA-carrying plasmid in a clinical isolate of Enterococcus avium.</title>
        <authorList>
            <person name="Bernasconi O.J."/>
            <person name="Luzzaro F."/>
            <person name="Endimiani A."/>
        </authorList>
    </citation>
    <scope>NUCLEOTIDE SEQUENCE [LARGE SCALE GENOMIC DNA]</scope>
    <source>
        <strain evidence="4 5">LC0559/18</strain>
    </source>
</reference>
<evidence type="ECO:0000313" key="5">
    <source>
        <dbReference type="Proteomes" id="UP000288388"/>
    </source>
</evidence>
<keyword evidence="1" id="KW-0808">Transferase</keyword>
<dbReference type="SUPFAM" id="SSF53062">
    <property type="entry name" value="PTS system fructose IIA component-like"/>
    <property type="match status" value="1"/>
</dbReference>
<dbReference type="AlphaFoldDB" id="A0A2N8Q1M5"/>
<evidence type="ECO:0000313" key="4">
    <source>
        <dbReference type="EMBL" id="RVU94352.1"/>
    </source>
</evidence>
<evidence type="ECO:0000256" key="1">
    <source>
        <dbReference type="ARBA" id="ARBA00022679"/>
    </source>
</evidence>
<dbReference type="Proteomes" id="UP001264335">
    <property type="component" value="Unassembled WGS sequence"/>
</dbReference>
<accession>A0A2N8Q1M5</accession>